<evidence type="ECO:0000313" key="2">
    <source>
        <dbReference type="Proteomes" id="UP000254209"/>
    </source>
</evidence>
<protein>
    <submittedName>
        <fullName evidence="1">Uncharacterized protein</fullName>
    </submittedName>
</protein>
<evidence type="ECO:0000313" key="1">
    <source>
        <dbReference type="EMBL" id="SSY80755.1"/>
    </source>
</evidence>
<name>A0A376BVC6_9NEIS</name>
<accession>A0A376BVC6</accession>
<keyword evidence="2" id="KW-1185">Reference proteome</keyword>
<gene>
    <name evidence="1" type="ORF">NCTC10283_02316</name>
</gene>
<dbReference type="EMBL" id="UFSO01000003">
    <property type="protein sequence ID" value="SSY80755.1"/>
    <property type="molecule type" value="Genomic_DNA"/>
</dbReference>
<reference evidence="1 2" key="1">
    <citation type="submission" date="2018-06" db="EMBL/GenBank/DDBJ databases">
        <authorList>
            <consortium name="Pathogen Informatics"/>
            <person name="Doyle S."/>
        </authorList>
    </citation>
    <scope>NUCLEOTIDE SEQUENCE [LARGE SCALE GENOMIC DNA]</scope>
    <source>
        <strain evidence="1 2">NCTC10283</strain>
    </source>
</reference>
<organism evidence="1 2">
    <name type="scientific">Alysiella crassa</name>
    <dbReference type="NCBI Taxonomy" id="153491"/>
    <lineage>
        <taxon>Bacteria</taxon>
        <taxon>Pseudomonadati</taxon>
        <taxon>Pseudomonadota</taxon>
        <taxon>Betaproteobacteria</taxon>
        <taxon>Neisseriales</taxon>
        <taxon>Neisseriaceae</taxon>
        <taxon>Alysiella</taxon>
    </lineage>
</organism>
<dbReference type="AlphaFoldDB" id="A0A376BVC6"/>
<dbReference type="Proteomes" id="UP000254209">
    <property type="component" value="Unassembled WGS sequence"/>
</dbReference>
<proteinExistence type="predicted"/>
<sequence>MNKKTREIMKFRVFFIFRLPELEPVFVRLMA</sequence>